<feature type="domain" description="Strawberry notch AAA" evidence="4">
    <location>
        <begin position="1"/>
        <end position="165"/>
    </location>
</feature>
<dbReference type="Pfam" id="PF25373">
    <property type="entry name" value="SBNO"/>
    <property type="match status" value="1"/>
</dbReference>
<evidence type="ECO:0000313" key="7">
    <source>
        <dbReference type="Proteomes" id="UP000298663"/>
    </source>
</evidence>
<dbReference type="InterPro" id="IPR039187">
    <property type="entry name" value="SNO_AAA"/>
</dbReference>
<dbReference type="GO" id="GO:0005634">
    <property type="term" value="C:nucleus"/>
    <property type="evidence" value="ECO:0007669"/>
    <property type="project" value="TreeGrafter"/>
</dbReference>
<feature type="domain" description="SBNO alpha/beta" evidence="5">
    <location>
        <begin position="818"/>
        <end position="938"/>
    </location>
</feature>
<dbReference type="OrthoDB" id="421838at2759"/>
<dbReference type="SUPFAM" id="SSF52540">
    <property type="entry name" value="P-loop containing nucleoside triphosphate hydrolases"/>
    <property type="match status" value="2"/>
</dbReference>
<evidence type="ECO:0000256" key="2">
    <source>
        <dbReference type="SAM" id="MobiDB-lite"/>
    </source>
</evidence>
<feature type="region of interest" description="Disordered" evidence="2">
    <location>
        <begin position="408"/>
        <end position="429"/>
    </location>
</feature>
<dbReference type="Pfam" id="PF13871">
    <property type="entry name" value="Helicase_C_4"/>
    <property type="match status" value="1"/>
</dbReference>
<feature type="domain" description="Strawberry notch helicase C" evidence="3">
    <location>
        <begin position="502"/>
        <end position="780"/>
    </location>
</feature>
<dbReference type="InterPro" id="IPR026937">
    <property type="entry name" value="SBNO_Helicase_C_dom"/>
</dbReference>
<dbReference type="GO" id="GO:0042393">
    <property type="term" value="F:histone binding"/>
    <property type="evidence" value="ECO:0007669"/>
    <property type="project" value="TreeGrafter"/>
</dbReference>
<reference evidence="6 7" key="2">
    <citation type="journal article" date="2019" name="G3 (Bethesda)">
        <title>Hybrid Assembly of the Genome of the Entomopathogenic Nematode Steinernema carpocapsae Identifies the X-Chromosome.</title>
        <authorList>
            <person name="Serra L."/>
            <person name="Macchietto M."/>
            <person name="Macias-Munoz A."/>
            <person name="McGill C.J."/>
            <person name="Rodriguez I.M."/>
            <person name="Rodriguez B."/>
            <person name="Murad R."/>
            <person name="Mortazavi A."/>
        </authorList>
    </citation>
    <scope>NUCLEOTIDE SEQUENCE [LARGE SCALE GENOMIC DNA]</scope>
    <source>
        <strain evidence="6 7">ALL</strain>
    </source>
</reference>
<organism evidence="6 7">
    <name type="scientific">Steinernema carpocapsae</name>
    <name type="common">Entomopathogenic nematode</name>
    <dbReference type="NCBI Taxonomy" id="34508"/>
    <lineage>
        <taxon>Eukaryota</taxon>
        <taxon>Metazoa</taxon>
        <taxon>Ecdysozoa</taxon>
        <taxon>Nematoda</taxon>
        <taxon>Chromadorea</taxon>
        <taxon>Rhabditida</taxon>
        <taxon>Tylenchina</taxon>
        <taxon>Panagrolaimomorpha</taxon>
        <taxon>Strongyloidoidea</taxon>
        <taxon>Steinernematidae</taxon>
        <taxon>Steinernema</taxon>
    </lineage>
</organism>
<protein>
    <recommendedName>
        <fullName evidence="8">Strawberry notch helicase C domain-containing protein</fullName>
    </recommendedName>
</protein>
<proteinExistence type="inferred from homology"/>
<dbReference type="InterPro" id="IPR027417">
    <property type="entry name" value="P-loop_NTPase"/>
</dbReference>
<gene>
    <name evidence="6" type="ORF">L596_009661</name>
</gene>
<dbReference type="AlphaFoldDB" id="A0A4U5PGH9"/>
<dbReference type="EMBL" id="AZBU02000002">
    <property type="protein sequence ID" value="TKR95496.1"/>
    <property type="molecule type" value="Genomic_DNA"/>
</dbReference>
<dbReference type="Proteomes" id="UP000298663">
    <property type="component" value="Unassembled WGS sequence"/>
</dbReference>
<dbReference type="GO" id="GO:0031490">
    <property type="term" value="F:chromatin DNA binding"/>
    <property type="evidence" value="ECO:0007669"/>
    <property type="project" value="TreeGrafter"/>
</dbReference>
<name>A0A4U5PGH9_STECR</name>
<evidence type="ECO:0000313" key="6">
    <source>
        <dbReference type="EMBL" id="TKR95496.1"/>
    </source>
</evidence>
<evidence type="ECO:0000259" key="5">
    <source>
        <dbReference type="Pfam" id="PF25373"/>
    </source>
</evidence>
<dbReference type="InterPro" id="IPR057332">
    <property type="entry name" value="SBNO_a/b_dom"/>
</dbReference>
<reference evidence="6 7" key="1">
    <citation type="journal article" date="2015" name="Genome Biol.">
        <title>Comparative genomics of Steinernema reveals deeply conserved gene regulatory networks.</title>
        <authorList>
            <person name="Dillman A.R."/>
            <person name="Macchietto M."/>
            <person name="Porter C.F."/>
            <person name="Rogers A."/>
            <person name="Williams B."/>
            <person name="Antoshechkin I."/>
            <person name="Lee M.M."/>
            <person name="Goodwin Z."/>
            <person name="Lu X."/>
            <person name="Lewis E.E."/>
            <person name="Goodrich-Blair H."/>
            <person name="Stock S.P."/>
            <person name="Adams B.J."/>
            <person name="Sternberg P.W."/>
            <person name="Mortazavi A."/>
        </authorList>
    </citation>
    <scope>NUCLEOTIDE SEQUENCE [LARGE SCALE GENOMIC DNA]</scope>
    <source>
        <strain evidence="6 7">ALL</strain>
    </source>
</reference>
<dbReference type="GO" id="GO:0006355">
    <property type="term" value="P:regulation of DNA-templated transcription"/>
    <property type="evidence" value="ECO:0007669"/>
    <property type="project" value="InterPro"/>
</dbReference>
<accession>A0A4U5PGH9</accession>
<dbReference type="Pfam" id="PF13872">
    <property type="entry name" value="AAA_34"/>
    <property type="match status" value="1"/>
</dbReference>
<evidence type="ECO:0000259" key="4">
    <source>
        <dbReference type="Pfam" id="PF13872"/>
    </source>
</evidence>
<dbReference type="InterPro" id="IPR026741">
    <property type="entry name" value="SNO"/>
</dbReference>
<evidence type="ECO:0000259" key="3">
    <source>
        <dbReference type="Pfam" id="PF13871"/>
    </source>
</evidence>
<dbReference type="PANTHER" id="PTHR12706">
    <property type="entry name" value="STRAWBERRY NOTCH-RELATED"/>
    <property type="match status" value="1"/>
</dbReference>
<sequence>MFATYSSLIGECRTAHPDYRSRLKQLVQWCGPEFDGVIVFDECHRAKNLCPNTGSKPTKTGKVVLDMQKALPNARVVYASATGASEPRNMAYMTRLGLWGLGQSFPEFQDFINAVERRGVGAMEVVAMDMKQRGMYLARQLSFRGVSFRAQEVPLTSEFVHVYDESVKVWFEVRRQFQNALEYIPDERRGAMKMIWGQFWACHQRFFKYLCIAAKVDACVMIAKDAIRQGKCVVIGLQSTGEARTLEQLEDCGGELTDFVPTAKAVLQGLIEKHFPTGWEEDDVISNFSRKRHVPIDYHEEVLVNLGFPVKKRRPKPSESAEEPVGEEVDGSSGSDDHFVLGDDEEAWINTLMAEAESSSDEDWLDENENEKEFNPFLFDFENNDPYEYRRRYPHLVGKSSEEIKAFQEQRRQEREKRRRKLRRDLAEKKKKTDLSAGCLKRKTALESDAMSKSARDFIKSSQFIDANVIEGIGEITPADLVDVKRTLLKAVEKLGRLLPTNTLDNLIDSLGGPTYVAELTGRRGRVVTKSNGEIGYELRSANADVALEKMNLEEKDMFMRGEKKIAIISEAASSGISLQSDRRAENKLRRVHITLELPWSADKAIQQFGRTHRSNQVSAPEYLFLISELAGEKRFASIVAKRLESLGALTHGDRRATETRDLSQFNLDTRYGRTALDVLCRSVTGSMNPLLIRPPSNYQPGNFFQDMRHYMEGVGLLFSAGNGEYHIEREAVNMSKFLNRILGLPVHAQNALFQYFTDVLKELVDQAKFDGTYDLGIMDIGTADDVVRRLETRVFVGHATKGQYQVELHKMAVERGISWEAAMDLYKDHNHEDDGFYLTRRGATGKRAVALVYSIGKIGVDKGQERMFAITRPSTGRSPKMETMEDINKRFMKASPSEAEHAWKDQYGQAAIMCQHFYFHGRCRVSAFQGYCEVGRRTRTYFILSGAVLSVWPIVEDVLCSERNRELGKPDRMQVIRVRTEENQKIVGLLVLASHVRNLFGRLQEHCSKSYLDVQC</sequence>
<keyword evidence="7" id="KW-1185">Reference proteome</keyword>
<evidence type="ECO:0008006" key="8">
    <source>
        <dbReference type="Google" id="ProtNLM"/>
    </source>
</evidence>
<evidence type="ECO:0000256" key="1">
    <source>
        <dbReference type="ARBA" id="ARBA00006992"/>
    </source>
</evidence>
<feature type="compositionally biased region" description="Acidic residues" evidence="2">
    <location>
        <begin position="320"/>
        <end position="330"/>
    </location>
</feature>
<comment type="similarity">
    <text evidence="1">Belongs to the SBNO family.</text>
</comment>
<feature type="region of interest" description="Disordered" evidence="2">
    <location>
        <begin position="313"/>
        <end position="337"/>
    </location>
</feature>
<comment type="caution">
    <text evidence="6">The sequence shown here is derived from an EMBL/GenBank/DDBJ whole genome shotgun (WGS) entry which is preliminary data.</text>
</comment>
<dbReference type="PANTHER" id="PTHR12706:SF30">
    <property type="entry name" value="PROTEIN STRAWBERRY NOTCH-RELATED"/>
    <property type="match status" value="1"/>
</dbReference>